<protein>
    <submittedName>
        <fullName evidence="1">Uncharacterized protein</fullName>
    </submittedName>
</protein>
<evidence type="ECO:0000313" key="2">
    <source>
        <dbReference type="Proteomes" id="UP000010959"/>
    </source>
</evidence>
<organism evidence="1 2">
    <name type="scientific">Rhodopirellula baltica SWK14</name>
    <dbReference type="NCBI Taxonomy" id="993516"/>
    <lineage>
        <taxon>Bacteria</taxon>
        <taxon>Pseudomonadati</taxon>
        <taxon>Planctomycetota</taxon>
        <taxon>Planctomycetia</taxon>
        <taxon>Pirellulales</taxon>
        <taxon>Pirellulaceae</taxon>
        <taxon>Rhodopirellula</taxon>
    </lineage>
</organism>
<dbReference type="EMBL" id="AMWG01000163">
    <property type="protein sequence ID" value="ELP30260.1"/>
    <property type="molecule type" value="Genomic_DNA"/>
</dbReference>
<gene>
    <name evidence="1" type="ORF">RBSWK_05858</name>
</gene>
<reference evidence="1 2" key="1">
    <citation type="journal article" date="2013" name="Mar. Genomics">
        <title>Expression of sulfatases in Rhodopirellula baltica and the diversity of sulfatases in the genus Rhodopirellula.</title>
        <authorList>
            <person name="Wegner C.E."/>
            <person name="Richter-Heitmann T."/>
            <person name="Klindworth A."/>
            <person name="Klockow C."/>
            <person name="Richter M."/>
            <person name="Achstetter T."/>
            <person name="Glockner F.O."/>
            <person name="Harder J."/>
        </authorList>
    </citation>
    <scope>NUCLEOTIDE SEQUENCE [LARGE SCALE GENOMIC DNA]</scope>
    <source>
        <strain evidence="1 2">SWK14</strain>
    </source>
</reference>
<evidence type="ECO:0000313" key="1">
    <source>
        <dbReference type="EMBL" id="ELP30260.1"/>
    </source>
</evidence>
<proteinExistence type="predicted"/>
<sequence length="50" mass="5278">MGSAANGRDRRFCTQSNRSAWNEAAAVTQELQCVVSDGQSTGWGNATLSS</sequence>
<name>L7C8V9_RHOBT</name>
<dbReference type="AlphaFoldDB" id="L7C8V9"/>
<dbReference type="Proteomes" id="UP000010959">
    <property type="component" value="Unassembled WGS sequence"/>
</dbReference>
<comment type="caution">
    <text evidence="1">The sequence shown here is derived from an EMBL/GenBank/DDBJ whole genome shotgun (WGS) entry which is preliminary data.</text>
</comment>
<accession>L7C8V9</accession>